<feature type="domain" description="Trimeric autotransporter adhesin YadA-like stalk" evidence="15">
    <location>
        <begin position="824"/>
        <end position="847"/>
    </location>
</feature>
<feature type="domain" description="Trimeric autotransporter adhesin YadA-like stalk" evidence="15">
    <location>
        <begin position="2495"/>
        <end position="2535"/>
    </location>
</feature>
<feature type="domain" description="Trimeric autotransporter adhesin YadA-like stalk" evidence="15">
    <location>
        <begin position="6421"/>
        <end position="6459"/>
    </location>
</feature>
<evidence type="ECO:0000256" key="5">
    <source>
        <dbReference type="ARBA" id="ARBA00022452"/>
    </source>
</evidence>
<keyword evidence="10" id="KW-0998">Cell outer membrane</keyword>
<feature type="domain" description="Trimeric autotransporter adhesin YadA-like head" evidence="14">
    <location>
        <begin position="211"/>
        <end position="231"/>
    </location>
</feature>
<feature type="domain" description="Trimeric autotransporter adhesin YadA-like head" evidence="14">
    <location>
        <begin position="578"/>
        <end position="602"/>
    </location>
</feature>
<name>A0AAJ6AB04_GLAPU</name>
<evidence type="ECO:0000313" key="17">
    <source>
        <dbReference type="EMBL" id="WGE09153.1"/>
    </source>
</evidence>
<feature type="domain" description="Trimeric autotransporter adhesin YadA-like stalk" evidence="15">
    <location>
        <begin position="1768"/>
        <end position="1791"/>
    </location>
</feature>
<gene>
    <name evidence="17" type="ORF">QBL01_07755</name>
</gene>
<protein>
    <submittedName>
        <fullName evidence="17">ESPR-type extended signal peptide-containing protein</fullName>
    </submittedName>
</protein>
<dbReference type="Proteomes" id="UP001222296">
    <property type="component" value="Chromosome"/>
</dbReference>
<feature type="domain" description="Trimeric autotransporter adhesin YadA-like stalk" evidence="15">
    <location>
        <begin position="5052"/>
        <end position="5086"/>
    </location>
</feature>
<dbReference type="RefSeq" id="WP_279378343.1">
    <property type="nucleotide sequence ID" value="NZ_CP121769.1"/>
</dbReference>
<evidence type="ECO:0000256" key="9">
    <source>
        <dbReference type="ARBA" id="ARBA00023136"/>
    </source>
</evidence>
<dbReference type="SUPFAM" id="SSF101967">
    <property type="entry name" value="Adhesin YadA, collagen-binding domain"/>
    <property type="match status" value="12"/>
</dbReference>
<reference evidence="17" key="1">
    <citation type="submission" date="2023-04" db="EMBL/GenBank/DDBJ databases">
        <title>Molecular characterization of the Integrative and Conjugative elements harboring multidrug-resistance gene from Glaesserella (Haemophilus) parasuis.</title>
        <authorList>
            <person name="Che Y."/>
            <person name="Zhou L."/>
        </authorList>
    </citation>
    <scope>NUCLEOTIDE SEQUENCE</scope>
    <source>
        <strain evidence="17">Z44</strain>
    </source>
</reference>
<feature type="domain" description="Trimeric autotransporter adhesin YadA-like head" evidence="14">
    <location>
        <begin position="919"/>
        <end position="943"/>
    </location>
</feature>
<dbReference type="GO" id="GO:0015031">
    <property type="term" value="P:protein transport"/>
    <property type="evidence" value="ECO:0007669"/>
    <property type="project" value="UniProtKB-KW"/>
</dbReference>
<dbReference type="Pfam" id="PF05658">
    <property type="entry name" value="YadA_head"/>
    <property type="match status" value="17"/>
</dbReference>
<keyword evidence="6" id="KW-0812">Transmembrane</keyword>
<feature type="domain" description="Trimeric autotransporter adhesin YadA-like stalk" evidence="15">
    <location>
        <begin position="652"/>
        <end position="688"/>
    </location>
</feature>
<dbReference type="Gene3D" id="2.150.10.10">
    <property type="entry name" value="Serralysin-like metalloprotease, C-terminal"/>
    <property type="match status" value="18"/>
</dbReference>
<keyword evidence="8" id="KW-0653">Protein transport</keyword>
<dbReference type="SUPFAM" id="SSF54523">
    <property type="entry name" value="Pili subunits"/>
    <property type="match status" value="1"/>
</dbReference>
<feature type="domain" description="Trimeric autotransporter adhesin YadA-like head" evidence="14">
    <location>
        <begin position="1926"/>
        <end position="1952"/>
    </location>
</feature>
<feature type="domain" description="Trimeric autotransporter adhesin YadA-like stalk" evidence="15">
    <location>
        <begin position="1256"/>
        <end position="1285"/>
    </location>
</feature>
<feature type="domain" description="Trimeric autotransporter adhesin YadA-like head" evidence="14">
    <location>
        <begin position="358"/>
        <end position="380"/>
    </location>
</feature>
<dbReference type="InterPro" id="IPR005594">
    <property type="entry name" value="YadA_C"/>
</dbReference>
<feature type="domain" description="Trimeric autotransporter adhesin YadA-like head" evidence="14">
    <location>
        <begin position="421"/>
        <end position="447"/>
    </location>
</feature>
<feature type="domain" description="Trimeric autotransporter adhesin YadA-like head" evidence="14">
    <location>
        <begin position="1308"/>
        <end position="1334"/>
    </location>
</feature>
<dbReference type="Gene3D" id="2.20.70.140">
    <property type="match status" value="3"/>
</dbReference>
<feature type="coiled-coil region" evidence="11">
    <location>
        <begin position="5269"/>
        <end position="5296"/>
    </location>
</feature>
<feature type="domain" description="Trimeric autotransporter adhesin YadA-like stalk" evidence="15">
    <location>
        <begin position="6070"/>
        <end position="6103"/>
    </location>
</feature>
<feature type="domain" description="Trimeric autotransporter adhesin YadA-like head" evidence="14">
    <location>
        <begin position="964"/>
        <end position="983"/>
    </location>
</feature>
<dbReference type="SUPFAM" id="SSF101999">
    <property type="entry name" value="Trimeric adhesin"/>
    <property type="match status" value="4"/>
</dbReference>
<dbReference type="InterPro" id="IPR008635">
    <property type="entry name" value="Coiled_stalk_dom"/>
</dbReference>
<feature type="domain" description="Trimeric autotransporter adhesin YadA-like C-terminal membrane anchor" evidence="13">
    <location>
        <begin position="6480"/>
        <end position="6539"/>
    </location>
</feature>
<dbReference type="Pfam" id="PF05662">
    <property type="entry name" value="YadA_stalk"/>
    <property type="match status" value="18"/>
</dbReference>
<feature type="domain" description="Trimeric autotransporter adhesin YadA-like head" evidence="14">
    <location>
        <begin position="1954"/>
        <end position="1980"/>
    </location>
</feature>
<feature type="domain" description="Trimeric autotransporter adhesin YadA-like head" evidence="14">
    <location>
        <begin position="1898"/>
        <end position="1924"/>
    </location>
</feature>
<evidence type="ECO:0000256" key="7">
    <source>
        <dbReference type="ARBA" id="ARBA00022729"/>
    </source>
</evidence>
<feature type="domain" description="Trimeric autotransporter adhesin YadA-like stalk" evidence="15">
    <location>
        <begin position="5846"/>
        <end position="5879"/>
    </location>
</feature>
<evidence type="ECO:0000259" key="13">
    <source>
        <dbReference type="Pfam" id="PF03895"/>
    </source>
</evidence>
<feature type="domain" description="Trimeric autotransporter adhesin YadA-like stalk" evidence="15">
    <location>
        <begin position="3644"/>
        <end position="3675"/>
    </location>
</feature>
<feature type="domain" description="Trimeric autotransporter adhesin YadA-like stalk" evidence="15">
    <location>
        <begin position="1550"/>
        <end position="1585"/>
    </location>
</feature>
<evidence type="ECO:0000256" key="8">
    <source>
        <dbReference type="ARBA" id="ARBA00022927"/>
    </source>
</evidence>
<dbReference type="Gene3D" id="6.10.250.2040">
    <property type="match status" value="3"/>
</dbReference>
<evidence type="ECO:0000256" key="12">
    <source>
        <dbReference type="SAM" id="MobiDB-lite"/>
    </source>
</evidence>
<dbReference type="CDD" id="cd12820">
    <property type="entry name" value="LbR_YadA-like"/>
    <property type="match status" value="6"/>
</dbReference>
<feature type="domain" description="Trimeric autotransporter adhesin YadA-like head" evidence="14">
    <location>
        <begin position="495"/>
        <end position="519"/>
    </location>
</feature>
<dbReference type="GO" id="GO:0009279">
    <property type="term" value="C:cell outer membrane"/>
    <property type="evidence" value="ECO:0007669"/>
    <property type="project" value="UniProtKB-SubCell"/>
</dbReference>
<dbReference type="Pfam" id="PF13018">
    <property type="entry name" value="ESPR"/>
    <property type="match status" value="1"/>
</dbReference>
<evidence type="ECO:0000256" key="1">
    <source>
        <dbReference type="ARBA" id="ARBA00004241"/>
    </source>
</evidence>
<proteinExistence type="inferred from homology"/>
<evidence type="ECO:0000256" key="6">
    <source>
        <dbReference type="ARBA" id="ARBA00022692"/>
    </source>
</evidence>
<dbReference type="InterPro" id="IPR011049">
    <property type="entry name" value="Serralysin-like_metalloprot_C"/>
</dbReference>
<feature type="domain" description="Trimeric autotransporter adhesin YadA-like head" evidence="14">
    <location>
        <begin position="1399"/>
        <end position="1424"/>
    </location>
</feature>
<feature type="domain" description="Trimeric autotransporter adhesin YadA-like head" evidence="14">
    <location>
        <begin position="300"/>
        <end position="326"/>
    </location>
</feature>
<evidence type="ECO:0000259" key="15">
    <source>
        <dbReference type="Pfam" id="PF05662"/>
    </source>
</evidence>
<feature type="region of interest" description="Disordered" evidence="12">
    <location>
        <begin position="284"/>
        <end position="305"/>
    </location>
</feature>
<dbReference type="InterPro" id="IPR045584">
    <property type="entry name" value="Pilin-like"/>
</dbReference>
<evidence type="ECO:0000256" key="4">
    <source>
        <dbReference type="ARBA" id="ARBA00022448"/>
    </source>
</evidence>
<dbReference type="Gene3D" id="3.30.1300.30">
    <property type="entry name" value="GSPII I/J protein-like"/>
    <property type="match status" value="1"/>
</dbReference>
<comment type="subcellular location">
    <subcellularLocation>
        <location evidence="2">Cell outer membrane</location>
    </subcellularLocation>
    <subcellularLocation>
        <location evidence="1">Cell surface</location>
    </subcellularLocation>
</comment>
<feature type="domain" description="Trimeric autotransporter adhesin YadA-like head" evidence="14">
    <location>
        <begin position="2005"/>
        <end position="2028"/>
    </location>
</feature>
<dbReference type="EMBL" id="CP121769">
    <property type="protein sequence ID" value="WGE09153.1"/>
    <property type="molecule type" value="Genomic_DNA"/>
</dbReference>
<dbReference type="InterPro" id="IPR008640">
    <property type="entry name" value="Adhesin_Head_dom"/>
</dbReference>
<dbReference type="GO" id="GO:0009986">
    <property type="term" value="C:cell surface"/>
    <property type="evidence" value="ECO:0007669"/>
    <property type="project" value="UniProtKB-SubCell"/>
</dbReference>
<evidence type="ECO:0000256" key="2">
    <source>
        <dbReference type="ARBA" id="ARBA00004442"/>
    </source>
</evidence>
<dbReference type="Gene3D" id="3.90.1780.10">
    <property type="entry name" value="Trimeric adhesin"/>
    <property type="match status" value="12"/>
</dbReference>
<organism evidence="17 18">
    <name type="scientific">Glaesserella parasuis</name>
    <name type="common">Haemophilus parasuis</name>
    <dbReference type="NCBI Taxonomy" id="738"/>
    <lineage>
        <taxon>Bacteria</taxon>
        <taxon>Pseudomonadati</taxon>
        <taxon>Pseudomonadota</taxon>
        <taxon>Gammaproteobacteria</taxon>
        <taxon>Pasteurellales</taxon>
        <taxon>Pasteurellaceae</taxon>
        <taxon>Glaesserella</taxon>
    </lineage>
</organism>
<keyword evidence="4" id="KW-0813">Transport</keyword>
<keyword evidence="9" id="KW-0472">Membrane</keyword>
<evidence type="ECO:0000256" key="3">
    <source>
        <dbReference type="ARBA" id="ARBA00005848"/>
    </source>
</evidence>
<feature type="domain" description="Trimeric autotransporter adhesin YadA-like stalk" evidence="15">
    <location>
        <begin position="4550"/>
        <end position="4578"/>
    </location>
</feature>
<evidence type="ECO:0000259" key="16">
    <source>
        <dbReference type="Pfam" id="PF13018"/>
    </source>
</evidence>
<comment type="similarity">
    <text evidence="3">Belongs to the autotransporter-2 (AT-2) (TC 1.B.40) family.</text>
</comment>
<evidence type="ECO:0000259" key="14">
    <source>
        <dbReference type="Pfam" id="PF05658"/>
    </source>
</evidence>
<keyword evidence="7" id="KW-0732">Signal</keyword>
<keyword evidence="5" id="KW-1134">Transmembrane beta strand</keyword>
<evidence type="ECO:0000313" key="18">
    <source>
        <dbReference type="Proteomes" id="UP001222296"/>
    </source>
</evidence>
<sequence>MNKIFRVIWSHAQQAWVVVSELVKSHGKSAISIDKRISPNFSAVLLEQQNGFSLSPVTKAILVGLLGLSFADFAYSAAVYGNGATDNNDWSNVAIGDQANALNVGGWASGDNGSDNVVIGYKAKTVKGGHKINPNLGNGSGAVVIGAKAQAVEGAIAIGKEVKVQTLYGIAIGRDATVGVVTDGKPVSGEYSIAIGSNEGTHKTEALGDIAIAMGRNAKARGYASIALGWDTQANATSSLAMMYAARATGIAAVAIGRETSAGDYASALGNGAKAEGTRSIAIGTNKDANGAESKSGAEATGEDSIALGTDATASAAKSIAIGRESKAEGDHDSVAIGQKSNAKAYGTAVGSNAKAETDSAALGNTANASTKDSVALGAHTQATGRAAVAIGSSAIADSNGDVTRSIASARNTIAIGGGKASQIEAISIGAKSQATQTQSIAIGSESSASAAQAVTIGSNTVASGYGAISIGGDDLNTTDYHDVSGVATYFGTTASGKASVAIGGKSNAIGDGSVVVGPASRATNKEGVVIGAKSSSIADYGIAVGSSATAGSYAVAVGKSATASQTGTSAFGEFAEATAQRATALGNHSKADVENGVALGYMSKTTRNATNNAGWKQDTSAYSALNNNVRTATHAAVAVGNDTTGSIVTRQITGVAAGSQDTDAVNLAQLKALTLNIKGQDNTTGDVTLSTETLELVGEKGIATTVDQANGKTKIKIRGSTTTYKADGGMSNNKLSNDTIGYIADSPSNTVSILTTYDWEDPNGGNAQKYKGENIQSIRKENGDFYLGIKESPTFKTVTASESVTVTGGPTISTNGIDMGNKQITNLAEGTQNDHAVNKGQLDNATVTYFHTNTGDRTQGEGDQATNKGKITDKAGARGRYSITAGVNAKATADYGAALGHGSMAGSYAVAVGNDSKATGTDSVAVGNTARTTGADSVAVGAHINVTGEKLVAIGRESKADGYSVALGYKSSAGGTGSVAVGEMAVTNENVHRATALGNNSIVTVGGGVALGYGSRAETAGDIEGAKQSHSLITGTSTVENGFKSTREANGNVIGAVSVGTGAGNNLIKRQIVNVAAGKELTDAVNVAQLQSLTMQTGGDNSSSGKVGIWNGKLEVKGTNGEIKTNASGSTITISLDDTIKNQLANARTGSLTFKGEKTETGATNDVSGQKWNANEDKTVTIASSETYESNGVRYKGDNVEIYRKNLNNGNTEFHVLMKDAPTFSSVQYGDNGPKITSAGSNLKVTGADGSSPVKITNVANGEQDNDAVNFSQLNPLITKITNLESKQIKYFSVNSTGGGNVNNDGATKSNAIAIGRDATASQNQAVALGKGATSNGLGAVAIGGQFDTEEEERTYSMNQDGSREVHSNAGLWAKVQYNAEKKEGEVGKTRTTQATSASGMYSVAIGSKTRAEGNGALALGYAAYAKGGGVALGLGAAVGESDGISIGTFSATKAAASIALGYFAKAENKHSLAFGRDSKAAKDGGVALGFKSEATIAGGQIGAKQAHSVKTEELKSTEYIVPNTQKPQEKEYFGAVSVGKADGSLTRQIVGVAAGTADTDATNVAQLKSLTMKIGGNTNETTQPKVGLWEGTLNVKGENGLTSHASGDTITVKLTDEIKQKIDDLETKVNNQGITFKGNTGQTGSIKLGDTLKVEGVTDETVVTASTDKLALGLAQKVKDEIAGKMSSFKIKANDTGEQEITNGNTIVFKNGKNINVTRNDKELTFATTETPEFTSVQYGNDGPKITKDNDGNLKVTKVDGNAPVKITNVAEGTETNDAVNKGQLDNVTVTYFHTNTGEQTQGKGEENTNKGKITDKAGATGKYAVTAGVNTKATANQAVAIGKDTKATASSAIAIGSGKPENPNGLNLIKARYNPTKKEVEAGHGIDPTDTETVASGSMSLAIGGLSQATGHVSVALGAYSYALGHEAIAIGSRTAASGAAAVAIGSFSAASGGDAVAIGWGAKARGDFSAALGLNAKALNKNAIAIGNGATAGIDKDTTNISTVAIGESAVASHKETIAIGKGAKATAEKAISIGTGNTVSGAKSGAIGDPNTVSGAASYVMGNDNTVTHTKAFVLGNNVTTGADDSVYLGDSSAVNTGDSSGGVTSAVASGEINGITYGNFAATTPVGVVTVGAATKERRIQNVAAGKISATSTDAINGSQLYLTNNVIGNIAKTIKPILGGDADYKTSGDEAGKFTMTNIGATGKNNIHDAIIAAKSVVKAGKNISSVDTKNETDGSKTYTVNAYKTTVAAKEGDNIINIEGGNAGDDNVLAYKIGVNKDEIKKLVTAAPSNIKYKANSTGEQTVSLTEGLDFTNGTHTKATVGANGVVTFDLNESAVNKLNMVETVKSGNEDKITVTSNNNNTSGGKEFVVNLTEKVTSDIAKGVEAKNTVDTQGITFKGDNNGAGVTKKLGETLMIEGGDNITTKAENDKVTVNLDNNVNLTANGSVKFGDDKNAQLNKDGLIVKTDDNPTASIEVTKTGIKAGDKKITNVANGDVSANSKDAVTGSQLHNLVKVNGKVATKDNDDSVNFVDGNATTAKIKTDGDVTFDVKVDDSSIKIDEQGKLYATVQAPKTTTLTVNNGSVVVPNTEEDKAKFVNAGNLATTLNDMGFNVTTDGGSNLITNSNDTGNRLVKVGEVVKFYAGDNLEVGRKDNVFTYRLKNALTGITSIANGADNNATKISLTGSGDNKAVDVHGAKITNVAKPTENNDAANKKYVDDTNTIVAQGAGVTVQKTTETTGANKYTVSVNTGALATTTNDGKLSSQNAGVATVENVVTAVNAGYWTAKVNDAEASKVKFGDSVNFVNGKGTVAKKTDSGITFDANLTSTDSSVTITEGQNGAINLAVNKTSLGIPSEIKYKANSGTDVKSVAFDTGFNFSNGTHTVATVGENGKVTFDLSSDAANKLNQVDSKMSSFKIKANSETNEATISNDNTIVFKDGKNINVTRSNKELTFATVATPEFTSVQYGNGGPKITSTGSNLKVTGSDGNTPVKITNVAAGDVSGSSSDVVNGKQLHDFIKVNDTVVNNSGSVDFANSTTAIISAENGKVKVNVNTGTSKVGDDGKAAPTDNTHDSKIVTVKDMTDRMNATFWKASTDKEGTGKQAEGTASKLAKVKAGDEVKFKAGNNLIIKQDGTENRDFTYSLNKDLDLQDGSIKFNTTTATTSVQLDEEGLTITKPANSGDTKSDVKLTASGLDNGKNKIINVAKPEADTDAANKKYVDDGRTEVVHGDNIIVTSQKDDATGKTTYTVKGKKTTVSKVDNSPITVSADEEVAGVTNYKIGIEVDGTTIEVKDGKLASKVVDTDKSAKVIGSDLVTVETAAAVRDEGITKVTDYTVKVKKGAFGNTTDGKIVTGNSEGVATVSDVVSAVNAGYWTAKAGDKTKNISFGNTLTFANGEATEAKLSDDGKVSYDVKYDGSTITKTTDGKLQVNTSAMPKTTFKVNHNDQTEDQAATVADGNVVTFKQGKNISIARTDKEFTIATSDTPTFNSVTINNVPTADNHAATKKYVDDGRTTVQSSDQSISVDDTDTNANKYAYDIKVNYTKVAENAKLSYKANNAGEAQKVALSTGLNFTNTDNITASVEAGGVVKHSLNENLKGITSIANGDDDTKANGAKITLSSGSTNKTVDVNEAKITNVAAGTISDSSKDAINGTQLHNFIKVNNEAVAKDGVVKFIDGTGTTVAKTDNGEIKVNVNTGTFGNPTADGKLSKATDGVATVENVVNAVNTGYWTAKVNNTEASKVKFGDAVNFVNGKGTVARNVGDGKITFDANLTSTDGSVTIENKDDGSVSLTVNKNSLGIPNSIKYKANGGNNGADVKSVAFDTGFNFSNGTHTVATVDNNGKVTFDLNETAANKLNQVDNKMSSFKIKANNTTEETIADGDTVVFKDGKNINITRSDKELTVKTVDAPVFTSVQFEDNGPKISKSTEGDLKVGKGADGNTAAKITNVADGKLAADSKDAVTGKQLKDLAGQVGVEVNTDKTTFKQPEFTKLKATSTDATEPKEAKTVVAALDETRVTVNKGLKFKGEETENKTITKQLGETLTITSGDITKDGVEYKASNLRVESDGTNIEIGLKENPEFKAITVKDGNNTTTVGATSIKVGDTTANDNKPVTITVGENGKGGSISNLETTLTSTNTHKSATKPAVLTTTNAATLGDVLNAGWNLQGNGSAVDFVRAYDKVNFANGIGTTVNVSTDGETSTIKVDITKGELSVNSDGKVVDPVPNGKELLTALKNAKTALDEELKKPIEGNSELNHDTVSRLKAELAKTEADVEKAGLNKVATVKEVADAINNAGWKAETTGTNLAEGDKNQAGTTLVKPGNTVQFEAGDNLLVGRVGNKFTYSLNKTIDLTDTGSITFGNDGPTLNNTGLTIGTNGPKVLVTGIDAGNQVISNVADPTDNKHAANKQYVDNLRTTVTSSDQSIIVTDTDNGDKYAYDIKVDYAKVASNAVLTYKSNNGTKEDGTSKTVTLSKGLDFTNTTNITASIEDNGVVKHTLNSELKGIDSIASKTADGNTEVTKIELSKDANDKKVTLNDAKLTGLADGAVSTTSTDAISGQQLHNFIKVGNNAVAKDGVVKFANGTGTTINTTTEGTIKVDVNTTALTMEETGTEGQKTKTGKVATLSEDDKSKLVTAETVANAINNSAWIVTSETSTADPDNKKGDKLVKAGEKVSIEAGSNLLLKQDDKKFTYSLNPVLTDLTSAQFKAGTNITNITSGGLTTTDGTTTTTVNPNTIKVGDKNGADGQAATDSNPITISSTVKDGKTVNTITGLTNNLPETVNMVGGTKKQDAPTAEEIAAKGKNAATVSDILNAGWNLQGNGAEKDFVRAYDTVNFVDGSGTTVTVTPDITGSSSKVKVSVDTGKLTVTDGKVVDPLPNAADLETKLADAKKALQDELNKPMDNSGVADHSKVLELAAKVEEVEKEVNAAGLNKVATVKEVADAINKSGFKLISGADGGTNSTAETLKTDGEIIKPGDVLTMKAGKNIAVTHTAQGNITFATIDTPVFSSVQFGDNNGPKISKDDNGNIKVGNKDGEAVKVTNVAKGEADTDAVNVKQLKDTVDAAATDVVSNDGSIDVMGEVDAVTGKNTYDLSVKTSAITVNAGNREAASDDKNGYVKANDVVNAINKTTKAARTEIIDGKNTKANVYQTGVDGQDIYKIDVEGDLTGITSIANGNNDAKDNGAKISLSEDPNNKVVTLNDAKLTGLTAGDITDTSKDAMTGKQLKDLADEIGVGLETGSTTAFKKPEFTKLKANKDTNVTAKEAKTVVEALEETRNKVNEGLKFKGEEADDTKTITKQLGETLEIQSGDITNGDVAYKGGNLRVESDGTKIEIGLKENPEFKEIKVKDGDQTTTVTNNAVTIGAKDQNSKPITISVTDNANTISGLTTAITDPDTADTKAKSKDKPNNLTTTNAATLGDVLNAGWNLKANDDDLDFVRPYDSVRFQDGAGTFVTTDTDGKNSIIQIDIDNGTLTTTEDGKVKGIVTAEESKAFIDKIVDAETELRDAEDELAKARTELEAIPEGGNNAEATAKVTAATKVVEEKTKAMEKAYDDADKAGLNKVATAQNVAEAINNSGWRVTAGKTTGVVKGEKETLVKPSDLVTFKAGDNIVIEQDGSNFTFALSDTVKTNAITVGEKGADGKDGTIGVNGKDGSAVVINGKDGSIGLNGKDGANGVTIKGGQGQAGVDGADSEKKTRIVYEYTDPKSPNTPIKEEIATLKDGQKYSGDNYVADNADTVIKKKLNERLEIKGGVTDETKLSDNNIGVIAENGVLNVRLAKNINLGNDGSVTTGNTKVDNNGITIKKPADAGDGKSDVKLTASGLDNGGNTIINVAAGVADTDAVNVKQLKDTVNAAATDVVSNDGSIDVMGEVDAVTGKNTYDLSVKTSGLTSSPDKKTVNADVTGKAFATAETVANAINTATAAATSEVISTNGSVSINEMTGDKGQNIYDLEVTRSELSISDDGKTVTSGTAGEAFVTGDDVANVVNKAAASARTEVADGKNTKVVAKTGDNGQDIYNVNVEGDLADISSVANGKTKISLAEDKNELNVNKAKITNVADGVAANDAVNVSQLTAAAKGAKTEVESSDASVEVTENRGDNGQTVYDLAVVKSKLNAAEDKRTVAAETKGNAFVTGEEVAKAINTTTAAARTEVTDGRNTQVVATTGENGQEIYNVSVSGLPMEYATEDGKSIINMGGNFYLEEPTADGSIKLIPVVNAKGKFSTKTQNPDGSVTLKPLAVKVNLANEAPMVLGNVAEGVADTDAVNVKQLKSAKTEVESTDHSVVIKERQGDNQQIVYDLTVAKTKLTASEDKRTISAEDKGNHFATGDEVAAAINTATAAARTEVEAGKNVKVTSKTGANGQNIYNVSVSGDLSDITSISNGDTKVSLGKDKQGNPVVNMNGARITNIGDGSAEGDVVNVRQLNKVVSSVNAGFNQLSKDIGRVDVNARAGIASAGAMANLSQVYLPGKSAISVSGAQYRGQAAYAIGYSRISDNGKWLIRASVSSNTQRDTMIGGGASFVW</sequence>
<dbReference type="Gene3D" id="1.20.5.170">
    <property type="match status" value="2"/>
</dbReference>
<dbReference type="InterPro" id="IPR037174">
    <property type="entry name" value="Trimeric_adhesin"/>
</dbReference>
<feature type="domain" description="Trimeric autotransporter adhesin YadA-like head" evidence="14">
    <location>
        <begin position="1468"/>
        <end position="1494"/>
    </location>
</feature>
<accession>A0AAJ6AB04</accession>
<feature type="domain" description="Trimeric autotransporter adhesin YadA-like stalk" evidence="15">
    <location>
        <begin position="1072"/>
        <end position="1105"/>
    </location>
</feature>
<dbReference type="InterPro" id="IPR024973">
    <property type="entry name" value="ESPR"/>
</dbReference>
<feature type="domain" description="Trimeric autotransporter adhesin YadA-like stalk" evidence="15">
    <location>
        <begin position="6270"/>
        <end position="6296"/>
    </location>
</feature>
<feature type="domain" description="Trimeric autotransporter adhesin YadA-like head" evidence="14">
    <location>
        <begin position="1822"/>
        <end position="1846"/>
    </location>
</feature>
<evidence type="ECO:0000256" key="11">
    <source>
        <dbReference type="SAM" id="Coils"/>
    </source>
</evidence>
<feature type="domain" description="Trimeric autotransporter adhesin YadA-like stalk" evidence="15">
    <location>
        <begin position="3955"/>
        <end position="3993"/>
    </location>
</feature>
<feature type="domain" description="Trimeric autotransporter adhesin YadA-like stalk" evidence="15">
    <location>
        <begin position="5217"/>
        <end position="5255"/>
    </location>
</feature>
<feature type="coiled-coil region" evidence="11">
    <location>
        <begin position="5505"/>
        <end position="5532"/>
    </location>
</feature>
<evidence type="ECO:0000256" key="10">
    <source>
        <dbReference type="ARBA" id="ARBA00023237"/>
    </source>
</evidence>
<keyword evidence="11" id="KW-0175">Coiled coil</keyword>
<feature type="domain" description="Trimeric autotransporter adhesin YadA-like stalk" evidence="15">
    <location>
        <begin position="2145"/>
        <end position="2180"/>
    </location>
</feature>
<feature type="domain" description="Trimeric autotransporter adhesin YadA-like stalk" evidence="15">
    <location>
        <begin position="3001"/>
        <end position="3041"/>
    </location>
</feature>
<feature type="domain" description="ESPR" evidence="16">
    <location>
        <begin position="1"/>
        <end position="30"/>
    </location>
</feature>
<dbReference type="Pfam" id="PF03895">
    <property type="entry name" value="YadA_anchor"/>
    <property type="match status" value="1"/>
</dbReference>
<feature type="domain" description="Trimeric autotransporter adhesin YadA-like head" evidence="14">
    <location>
        <begin position="263"/>
        <end position="286"/>
    </location>
</feature>